<dbReference type="InterPro" id="IPR019533">
    <property type="entry name" value="Peptidase_S26"/>
</dbReference>
<evidence type="ECO:0000256" key="5">
    <source>
        <dbReference type="ARBA" id="ARBA00022801"/>
    </source>
</evidence>
<dbReference type="RefSeq" id="WP_343965619.1">
    <property type="nucleotide sequence ID" value="NZ_BAAAGK010000034.1"/>
</dbReference>
<dbReference type="Proteomes" id="UP001596514">
    <property type="component" value="Unassembled WGS sequence"/>
</dbReference>
<keyword evidence="8" id="KW-1185">Reference proteome</keyword>
<dbReference type="PANTHER" id="PTHR43390:SF1">
    <property type="entry name" value="CHLOROPLAST PROCESSING PEPTIDASE"/>
    <property type="match status" value="1"/>
</dbReference>
<dbReference type="InterPro" id="IPR000223">
    <property type="entry name" value="Pept_S26A_signal_pept_1"/>
</dbReference>
<feature type="domain" description="Peptidase S26" evidence="6">
    <location>
        <begin position="12"/>
        <end position="87"/>
    </location>
</feature>
<gene>
    <name evidence="7" type="ORF">ACFQVD_36345</name>
</gene>
<name>A0ABW2TC18_9ACTN</name>
<evidence type="ECO:0000313" key="8">
    <source>
        <dbReference type="Proteomes" id="UP001596514"/>
    </source>
</evidence>
<keyword evidence="5" id="KW-0378">Hydrolase</keyword>
<dbReference type="InterPro" id="IPR036286">
    <property type="entry name" value="LexA/Signal_pep-like_sf"/>
</dbReference>
<sequence>MIGVPLLASFGVIIVLLLRRKLLIVAVTGPSMEPNYIEGDRLLAWRRSPRHLHPGQVVVIDTAPPSENPGPPMNIIKRVVAVPGQLVPGVMRGNDQGTLVPPNHVVVLGDNRRQSVDSRHLGFISADRVVATVIRKMNV</sequence>
<proteinExistence type="inferred from homology"/>
<reference evidence="8" key="1">
    <citation type="journal article" date="2019" name="Int. J. Syst. Evol. Microbiol.">
        <title>The Global Catalogue of Microorganisms (GCM) 10K type strain sequencing project: providing services to taxonomists for standard genome sequencing and annotation.</title>
        <authorList>
            <consortium name="The Broad Institute Genomics Platform"/>
            <consortium name="The Broad Institute Genome Sequencing Center for Infectious Disease"/>
            <person name="Wu L."/>
            <person name="Ma J."/>
        </authorList>
    </citation>
    <scope>NUCLEOTIDE SEQUENCE [LARGE SCALE GENOMIC DNA]</scope>
    <source>
        <strain evidence="8">JCM 10083</strain>
    </source>
</reference>
<comment type="subcellular location">
    <subcellularLocation>
        <location evidence="2">Cell membrane</location>
        <topology evidence="2">Single-pass type II membrane protein</topology>
    </subcellularLocation>
</comment>
<feature type="domain" description="Peptidase S26" evidence="6">
    <location>
        <begin position="96"/>
        <end position="133"/>
    </location>
</feature>
<dbReference type="PROSITE" id="PS00761">
    <property type="entry name" value="SPASE_I_3"/>
    <property type="match status" value="1"/>
</dbReference>
<organism evidence="7 8">
    <name type="scientific">Streptosporangium amethystogenes subsp. fukuiense</name>
    <dbReference type="NCBI Taxonomy" id="698418"/>
    <lineage>
        <taxon>Bacteria</taxon>
        <taxon>Bacillati</taxon>
        <taxon>Actinomycetota</taxon>
        <taxon>Actinomycetes</taxon>
        <taxon>Streptosporangiales</taxon>
        <taxon>Streptosporangiaceae</taxon>
        <taxon>Streptosporangium</taxon>
    </lineage>
</organism>
<dbReference type="CDD" id="cd06530">
    <property type="entry name" value="S26_SPase_I"/>
    <property type="match status" value="1"/>
</dbReference>
<evidence type="ECO:0000313" key="7">
    <source>
        <dbReference type="EMBL" id="MFC7605585.1"/>
    </source>
</evidence>
<dbReference type="EC" id="3.4.21.89" evidence="4"/>
<comment type="caution">
    <text evidence="7">The sequence shown here is derived from an EMBL/GenBank/DDBJ whole genome shotgun (WGS) entry which is preliminary data.</text>
</comment>
<evidence type="ECO:0000256" key="2">
    <source>
        <dbReference type="ARBA" id="ARBA00004401"/>
    </source>
</evidence>
<comment type="catalytic activity">
    <reaction evidence="1">
        <text>Cleavage of hydrophobic, N-terminal signal or leader sequences from secreted and periplasmic proteins.</text>
        <dbReference type="EC" id="3.4.21.89"/>
    </reaction>
</comment>
<protein>
    <recommendedName>
        <fullName evidence="4">signal peptidase I</fullName>
        <ecNumber evidence="4">3.4.21.89</ecNumber>
    </recommendedName>
</protein>
<accession>A0ABW2TC18</accession>
<evidence type="ECO:0000256" key="1">
    <source>
        <dbReference type="ARBA" id="ARBA00000677"/>
    </source>
</evidence>
<dbReference type="PRINTS" id="PR00727">
    <property type="entry name" value="LEADERPTASE"/>
</dbReference>
<dbReference type="SUPFAM" id="SSF51306">
    <property type="entry name" value="LexA/Signal peptidase"/>
    <property type="match status" value="1"/>
</dbReference>
<evidence type="ECO:0000259" key="6">
    <source>
        <dbReference type="Pfam" id="PF10502"/>
    </source>
</evidence>
<evidence type="ECO:0000256" key="3">
    <source>
        <dbReference type="ARBA" id="ARBA00009370"/>
    </source>
</evidence>
<dbReference type="EMBL" id="JBHTEE010000001">
    <property type="protein sequence ID" value="MFC7605585.1"/>
    <property type="molecule type" value="Genomic_DNA"/>
</dbReference>
<dbReference type="InterPro" id="IPR019758">
    <property type="entry name" value="Pept_S26A_signal_pept_1_CS"/>
</dbReference>
<evidence type="ECO:0000256" key="4">
    <source>
        <dbReference type="ARBA" id="ARBA00013208"/>
    </source>
</evidence>
<dbReference type="Gene3D" id="2.10.109.10">
    <property type="entry name" value="Umud Fragment, subunit A"/>
    <property type="match status" value="1"/>
</dbReference>
<dbReference type="Pfam" id="PF10502">
    <property type="entry name" value="Peptidase_S26"/>
    <property type="match status" value="2"/>
</dbReference>
<comment type="similarity">
    <text evidence="3">Belongs to the peptidase S26 family.</text>
</comment>
<dbReference type="PANTHER" id="PTHR43390">
    <property type="entry name" value="SIGNAL PEPTIDASE I"/>
    <property type="match status" value="1"/>
</dbReference>